<comment type="subcellular location">
    <subcellularLocation>
        <location evidence="1">Membrane</location>
        <topology evidence="1">Multi-pass membrane protein</topology>
    </subcellularLocation>
</comment>
<dbReference type="EC" id="2.4.1.16" evidence="2"/>
<reference evidence="9" key="2">
    <citation type="submission" date="2020-11" db="EMBL/GenBank/DDBJ databases">
        <authorList>
            <consortium name="DOE Joint Genome Institute"/>
            <person name="Kuo A."/>
            <person name="Miyauchi S."/>
            <person name="Kiss E."/>
            <person name="Drula E."/>
            <person name="Kohler A."/>
            <person name="Sanchez-Garcia M."/>
            <person name="Andreopoulos B."/>
            <person name="Barry K.W."/>
            <person name="Bonito G."/>
            <person name="Buee M."/>
            <person name="Carver A."/>
            <person name="Chen C."/>
            <person name="Cichocki N."/>
            <person name="Clum A."/>
            <person name="Culley D."/>
            <person name="Crous P.W."/>
            <person name="Fauchery L."/>
            <person name="Girlanda M."/>
            <person name="Hayes R."/>
            <person name="Keri Z."/>
            <person name="Labutti K."/>
            <person name="Lipzen A."/>
            <person name="Lombard V."/>
            <person name="Magnuson J."/>
            <person name="Maillard F."/>
            <person name="Morin E."/>
            <person name="Murat C."/>
            <person name="Nolan M."/>
            <person name="Ohm R."/>
            <person name="Pangilinan J."/>
            <person name="Pereira M."/>
            <person name="Perotto S."/>
            <person name="Peter M."/>
            <person name="Riley R."/>
            <person name="Sitrit Y."/>
            <person name="Stielow B."/>
            <person name="Szollosi G."/>
            <person name="Zifcakova L."/>
            <person name="Stursova M."/>
            <person name="Spatafora J.W."/>
            <person name="Tedersoo L."/>
            <person name="Vaario L.-M."/>
            <person name="Yamada A."/>
            <person name="Yan M."/>
            <person name="Wang P."/>
            <person name="Xu J."/>
            <person name="Bruns T."/>
            <person name="Baldrian P."/>
            <person name="Vilgalys R."/>
            <person name="Henrissat B."/>
            <person name="Grigoriev I.V."/>
            <person name="Hibbett D."/>
            <person name="Nagy L.G."/>
            <person name="Martin F.M."/>
        </authorList>
    </citation>
    <scope>NUCLEOTIDE SEQUENCE</scope>
    <source>
        <strain evidence="9">UH-Tt-Lm1</strain>
    </source>
</reference>
<dbReference type="SUPFAM" id="SSF53448">
    <property type="entry name" value="Nucleotide-diphospho-sugar transferases"/>
    <property type="match status" value="1"/>
</dbReference>
<keyword evidence="3" id="KW-0328">Glycosyltransferase</keyword>
<dbReference type="GO" id="GO:0031505">
    <property type="term" value="P:fungal-type cell wall organization"/>
    <property type="evidence" value="ECO:0007669"/>
    <property type="project" value="TreeGrafter"/>
</dbReference>
<evidence type="ECO:0000256" key="5">
    <source>
        <dbReference type="ARBA" id="ARBA00022989"/>
    </source>
</evidence>
<accession>A0A9P6L462</accession>
<feature type="transmembrane region" description="Helical" evidence="8">
    <location>
        <begin position="76"/>
        <end position="98"/>
    </location>
</feature>
<dbReference type="PANTHER" id="PTHR22914">
    <property type="entry name" value="CHITIN SYNTHASE"/>
    <property type="match status" value="1"/>
</dbReference>
<evidence type="ECO:0000313" key="10">
    <source>
        <dbReference type="Proteomes" id="UP000736335"/>
    </source>
</evidence>
<dbReference type="EMBL" id="WIUZ02000012">
    <property type="protein sequence ID" value="KAF9782038.1"/>
    <property type="molecule type" value="Genomic_DNA"/>
</dbReference>
<keyword evidence="10" id="KW-1185">Reference proteome</keyword>
<dbReference type="PANTHER" id="PTHR22914:SF45">
    <property type="entry name" value="CHITIN SYNTHASE"/>
    <property type="match status" value="1"/>
</dbReference>
<evidence type="ECO:0000256" key="4">
    <source>
        <dbReference type="ARBA" id="ARBA00022692"/>
    </source>
</evidence>
<dbReference type="AlphaFoldDB" id="A0A9P6L462"/>
<dbReference type="Proteomes" id="UP000736335">
    <property type="component" value="Unassembled WGS sequence"/>
</dbReference>
<dbReference type="GO" id="GO:0006031">
    <property type="term" value="P:chitin biosynthetic process"/>
    <property type="evidence" value="ECO:0007669"/>
    <property type="project" value="TreeGrafter"/>
</dbReference>
<name>A0A9P6L462_9AGAM</name>
<dbReference type="GO" id="GO:0030428">
    <property type="term" value="C:cell septum"/>
    <property type="evidence" value="ECO:0007669"/>
    <property type="project" value="TreeGrafter"/>
</dbReference>
<evidence type="ECO:0000256" key="6">
    <source>
        <dbReference type="ARBA" id="ARBA00023136"/>
    </source>
</evidence>
<keyword evidence="5 8" id="KW-1133">Transmembrane helix</keyword>
<dbReference type="GO" id="GO:0004100">
    <property type="term" value="F:chitin synthase activity"/>
    <property type="evidence" value="ECO:0007669"/>
    <property type="project" value="UniProtKB-EC"/>
</dbReference>
<comment type="catalytic activity">
    <reaction evidence="7">
        <text>[(1-&gt;4)-N-acetyl-beta-D-glucosaminyl](n) + UDP-N-acetyl-alpha-D-glucosamine = [(1-&gt;4)-N-acetyl-beta-D-glucosaminyl](n+1) + UDP + H(+)</text>
        <dbReference type="Rhea" id="RHEA:16637"/>
        <dbReference type="Rhea" id="RHEA-COMP:9593"/>
        <dbReference type="Rhea" id="RHEA-COMP:9595"/>
        <dbReference type="ChEBI" id="CHEBI:15378"/>
        <dbReference type="ChEBI" id="CHEBI:17029"/>
        <dbReference type="ChEBI" id="CHEBI:57705"/>
        <dbReference type="ChEBI" id="CHEBI:58223"/>
        <dbReference type="EC" id="2.4.1.16"/>
    </reaction>
</comment>
<gene>
    <name evidence="9" type="ORF">BJ322DRAFT_1158917</name>
</gene>
<reference evidence="9" key="1">
    <citation type="journal article" date="2020" name="Nat. Commun.">
        <title>Large-scale genome sequencing of mycorrhizal fungi provides insights into the early evolution of symbiotic traits.</title>
        <authorList>
            <person name="Miyauchi S."/>
            <person name="Kiss E."/>
            <person name="Kuo A."/>
            <person name="Drula E."/>
            <person name="Kohler A."/>
            <person name="Sanchez-Garcia M."/>
            <person name="Morin E."/>
            <person name="Andreopoulos B."/>
            <person name="Barry K.W."/>
            <person name="Bonito G."/>
            <person name="Buee M."/>
            <person name="Carver A."/>
            <person name="Chen C."/>
            <person name="Cichocki N."/>
            <person name="Clum A."/>
            <person name="Culley D."/>
            <person name="Crous P.W."/>
            <person name="Fauchery L."/>
            <person name="Girlanda M."/>
            <person name="Hayes R.D."/>
            <person name="Keri Z."/>
            <person name="LaButti K."/>
            <person name="Lipzen A."/>
            <person name="Lombard V."/>
            <person name="Magnuson J."/>
            <person name="Maillard F."/>
            <person name="Murat C."/>
            <person name="Nolan M."/>
            <person name="Ohm R.A."/>
            <person name="Pangilinan J."/>
            <person name="Pereira M.F."/>
            <person name="Perotto S."/>
            <person name="Peter M."/>
            <person name="Pfister S."/>
            <person name="Riley R."/>
            <person name="Sitrit Y."/>
            <person name="Stielow J.B."/>
            <person name="Szollosi G."/>
            <person name="Zifcakova L."/>
            <person name="Stursova M."/>
            <person name="Spatafora J.W."/>
            <person name="Tedersoo L."/>
            <person name="Vaario L.M."/>
            <person name="Yamada A."/>
            <person name="Yan M."/>
            <person name="Wang P."/>
            <person name="Xu J."/>
            <person name="Bruns T."/>
            <person name="Baldrian P."/>
            <person name="Vilgalys R."/>
            <person name="Dunand C."/>
            <person name="Henrissat B."/>
            <person name="Grigoriev I.V."/>
            <person name="Hibbett D."/>
            <person name="Nagy L.G."/>
            <person name="Martin F.M."/>
        </authorList>
    </citation>
    <scope>NUCLEOTIDE SEQUENCE</scope>
    <source>
        <strain evidence="9">UH-Tt-Lm1</strain>
    </source>
</reference>
<evidence type="ECO:0000313" key="9">
    <source>
        <dbReference type="EMBL" id="KAF9782038.1"/>
    </source>
</evidence>
<dbReference type="GO" id="GO:0016020">
    <property type="term" value="C:membrane"/>
    <property type="evidence" value="ECO:0007669"/>
    <property type="project" value="UniProtKB-SubCell"/>
</dbReference>
<evidence type="ECO:0000256" key="1">
    <source>
        <dbReference type="ARBA" id="ARBA00004141"/>
    </source>
</evidence>
<evidence type="ECO:0000256" key="8">
    <source>
        <dbReference type="SAM" id="Phobius"/>
    </source>
</evidence>
<keyword evidence="4 8" id="KW-0812">Transmembrane</keyword>
<dbReference type="Pfam" id="PF03142">
    <property type="entry name" value="Chitin_synth_2"/>
    <property type="match status" value="2"/>
</dbReference>
<comment type="caution">
    <text evidence="9">The sequence shown here is derived from an EMBL/GenBank/DDBJ whole genome shotgun (WGS) entry which is preliminary data.</text>
</comment>
<protein>
    <recommendedName>
        <fullName evidence="2">chitin synthase</fullName>
        <ecNumber evidence="2">2.4.1.16</ecNumber>
    </recommendedName>
</protein>
<dbReference type="InterPro" id="IPR029044">
    <property type="entry name" value="Nucleotide-diphossugar_trans"/>
</dbReference>
<dbReference type="InterPro" id="IPR004835">
    <property type="entry name" value="Chitin_synth"/>
</dbReference>
<evidence type="ECO:0000256" key="7">
    <source>
        <dbReference type="ARBA" id="ARBA00048014"/>
    </source>
</evidence>
<evidence type="ECO:0000256" key="2">
    <source>
        <dbReference type="ARBA" id="ARBA00012543"/>
    </source>
</evidence>
<dbReference type="OrthoDB" id="370884at2759"/>
<evidence type="ECO:0000256" key="3">
    <source>
        <dbReference type="ARBA" id="ARBA00022676"/>
    </source>
</evidence>
<organism evidence="9 10">
    <name type="scientific">Thelephora terrestris</name>
    <dbReference type="NCBI Taxonomy" id="56493"/>
    <lineage>
        <taxon>Eukaryota</taxon>
        <taxon>Fungi</taxon>
        <taxon>Dikarya</taxon>
        <taxon>Basidiomycota</taxon>
        <taxon>Agaricomycotina</taxon>
        <taxon>Agaricomycetes</taxon>
        <taxon>Thelephorales</taxon>
        <taxon>Thelephoraceae</taxon>
        <taxon>Thelephora</taxon>
    </lineage>
</organism>
<keyword evidence="3" id="KW-0808">Transferase</keyword>
<proteinExistence type="predicted"/>
<keyword evidence="6 8" id="KW-0472">Membrane</keyword>
<sequence>MAAAGNLVGIYNCLINMKTPPGLAAPGNQILPVVSTHLMDSSVIDIFAYRSGKDITKMPESLNIDSDTLARKKCQFAAYILLALSITMVGVIGFKFLVSINFGFPRAPEEHDKFVIFQVPCYTEGENGLKKTIDSLSNLRYDDKRKSLFIICDGMIVGSGNDGPTPRIVLDILGHNTNRDPKPLSFISLGEGAKQHNVGKVYLGLYEVNGHVVPCIVVAKCGKPSEKARRGIVVGSTIVDFASFVANFEVQDHFNTAMNSLELEIYHQISLNRLISAMVHDKKLICVCGETSSANAKQSLITTMQIYEYFISHHMAKAFESLFGSVTCLLGSFTLYRLRALRKFKVGRWWLQWCRSHAPRPVPHVDVLLSLVPLI</sequence>
<dbReference type="GO" id="GO:0071944">
    <property type="term" value="C:cell periphery"/>
    <property type="evidence" value="ECO:0007669"/>
    <property type="project" value="TreeGrafter"/>
</dbReference>